<dbReference type="Gene3D" id="3.40.30.120">
    <property type="match status" value="1"/>
</dbReference>
<protein>
    <recommendedName>
        <fullName evidence="5">FAD-binding domain-containing protein</fullName>
    </recommendedName>
</protein>
<dbReference type="PANTHER" id="PTHR43004:SF19">
    <property type="entry name" value="BINDING MONOOXYGENASE, PUTATIVE (JCVI)-RELATED"/>
    <property type="match status" value="1"/>
</dbReference>
<organism evidence="6 7">
    <name type="scientific">Hohenbuehelia grisea</name>
    <dbReference type="NCBI Taxonomy" id="104357"/>
    <lineage>
        <taxon>Eukaryota</taxon>
        <taxon>Fungi</taxon>
        <taxon>Dikarya</taxon>
        <taxon>Basidiomycota</taxon>
        <taxon>Agaricomycotina</taxon>
        <taxon>Agaricomycetes</taxon>
        <taxon>Agaricomycetidae</taxon>
        <taxon>Agaricales</taxon>
        <taxon>Pleurotineae</taxon>
        <taxon>Pleurotaceae</taxon>
        <taxon>Hohenbuehelia</taxon>
    </lineage>
</organism>
<accession>A0ABR3JEQ7</accession>
<evidence type="ECO:0000313" key="6">
    <source>
        <dbReference type="EMBL" id="KAL0953955.1"/>
    </source>
</evidence>
<name>A0ABR3JEQ7_9AGAR</name>
<sequence>MTPPSVLIVGGGPTGLVLGLTLAKCGVGMRIIDKVPKFQPGTRGPTSMPRSLEVHHFLGTCQDLLAAGRSNLIPRMYPIGAGSEGYITPNIMPPSPPTDAIPISRPVMIGQDTQTSILRSHLAKHGVNVELSTELRSFQQHPDHVAVTMSKILDGEEHSEDAQFKYIVGTDGAHSVVRKGLGLTFLGETRDGENMVVGDIFVEEGFIDPSAFHIYGEAATEMLVLRATEHEKKYSFSCAGPHLDYATLASDREELLKAFVRITGRNDIKWGEIGWISNYRPNIRMVDRFGSGRAFVAGDAAHIHSPAGGQGMNSGCLDAFNLGWKLALVVKGLAKESLLESYNEERLPVIAAMLQITSKIHRTMFTQGNQQKGWNRGGNLDQLGVNYRGSPIVVDERSPAEVAHNAYEAEAGSLLSAGDRAPDASGLEDMAGNAGVTRLFGIFAPTHHTVLVFTKDLEDASHILAAAAKAAKGLPLCTAVVFPSGTANTLHNNVAATHVLVDQKGSAIRNYAIVTAAGTTAVVVRPDGVVGAIVSSVDGMQRYFENITL</sequence>
<evidence type="ECO:0000313" key="7">
    <source>
        <dbReference type="Proteomes" id="UP001556367"/>
    </source>
</evidence>
<keyword evidence="2" id="KW-0285">Flavoprotein</keyword>
<comment type="cofactor">
    <cofactor evidence="1">
        <name>FAD</name>
        <dbReference type="ChEBI" id="CHEBI:57692"/>
    </cofactor>
</comment>
<evidence type="ECO:0000256" key="2">
    <source>
        <dbReference type="ARBA" id="ARBA00022630"/>
    </source>
</evidence>
<evidence type="ECO:0000256" key="3">
    <source>
        <dbReference type="ARBA" id="ARBA00022827"/>
    </source>
</evidence>
<comment type="caution">
    <text evidence="6">The sequence shown here is derived from an EMBL/GenBank/DDBJ whole genome shotgun (WGS) entry which is preliminary data.</text>
</comment>
<dbReference type="InterPro" id="IPR002938">
    <property type="entry name" value="FAD-bd"/>
</dbReference>
<dbReference type="SUPFAM" id="SSF51905">
    <property type="entry name" value="FAD/NAD(P)-binding domain"/>
    <property type="match status" value="1"/>
</dbReference>
<dbReference type="InterPro" id="IPR050641">
    <property type="entry name" value="RIFMO-like"/>
</dbReference>
<dbReference type="Gene3D" id="3.30.70.2450">
    <property type="match status" value="1"/>
</dbReference>
<feature type="domain" description="FAD-binding" evidence="5">
    <location>
        <begin position="5"/>
        <end position="355"/>
    </location>
</feature>
<evidence type="ECO:0000256" key="4">
    <source>
        <dbReference type="ARBA" id="ARBA00023002"/>
    </source>
</evidence>
<reference evidence="7" key="1">
    <citation type="submission" date="2024-06" db="EMBL/GenBank/DDBJ databases">
        <title>Multi-omics analyses provide insights into the biosynthesis of the anticancer antibiotic pleurotin in Hohenbuehelia grisea.</title>
        <authorList>
            <person name="Weaver J.A."/>
            <person name="Alberti F."/>
        </authorList>
    </citation>
    <scope>NUCLEOTIDE SEQUENCE [LARGE SCALE GENOMIC DNA]</scope>
    <source>
        <strain evidence="7">T-177</strain>
    </source>
</reference>
<dbReference type="EMBL" id="JASNQZ010000008">
    <property type="protein sequence ID" value="KAL0953955.1"/>
    <property type="molecule type" value="Genomic_DNA"/>
</dbReference>
<keyword evidence="7" id="KW-1185">Reference proteome</keyword>
<dbReference type="InterPro" id="IPR036188">
    <property type="entry name" value="FAD/NAD-bd_sf"/>
</dbReference>
<dbReference type="Pfam" id="PF01494">
    <property type="entry name" value="FAD_binding_3"/>
    <property type="match status" value="1"/>
</dbReference>
<dbReference type="PANTHER" id="PTHR43004">
    <property type="entry name" value="TRK SYSTEM POTASSIUM UPTAKE PROTEIN"/>
    <property type="match status" value="1"/>
</dbReference>
<proteinExistence type="predicted"/>
<dbReference type="Gene3D" id="3.50.50.60">
    <property type="entry name" value="FAD/NAD(P)-binding domain"/>
    <property type="match status" value="1"/>
</dbReference>
<evidence type="ECO:0000259" key="5">
    <source>
        <dbReference type="Pfam" id="PF01494"/>
    </source>
</evidence>
<evidence type="ECO:0000256" key="1">
    <source>
        <dbReference type="ARBA" id="ARBA00001974"/>
    </source>
</evidence>
<keyword evidence="3" id="KW-0274">FAD</keyword>
<dbReference type="Proteomes" id="UP001556367">
    <property type="component" value="Unassembled WGS sequence"/>
</dbReference>
<gene>
    <name evidence="6" type="ORF">HGRIS_005116</name>
</gene>
<dbReference type="PRINTS" id="PR00420">
    <property type="entry name" value="RNGMNOXGNASE"/>
</dbReference>
<keyword evidence="4" id="KW-0560">Oxidoreductase</keyword>